<feature type="compositionally biased region" description="Low complexity" evidence="1">
    <location>
        <begin position="48"/>
        <end position="60"/>
    </location>
</feature>
<reference evidence="2" key="2">
    <citation type="submission" date="2021-02" db="EMBL/GenBank/DDBJ databases">
        <title>Aspergillus luchuensis mut. kawachii IFO 4304 genome sequence.</title>
        <authorList>
            <person name="Mori K."/>
            <person name="Kadooka C."/>
            <person name="Goto M."/>
            <person name="Futagami T."/>
        </authorList>
    </citation>
    <scope>NUCLEOTIDE SEQUENCE</scope>
    <source>
        <strain evidence="2">IFO 4308</strain>
    </source>
</reference>
<accession>A0A7R7ZW54</accession>
<feature type="compositionally biased region" description="Low complexity" evidence="1">
    <location>
        <begin position="102"/>
        <end position="117"/>
    </location>
</feature>
<dbReference type="GeneID" id="64958273"/>
<name>A0A7R7ZW54_ASPKA</name>
<dbReference type="Proteomes" id="UP000661280">
    <property type="component" value="Chromosome 3"/>
</dbReference>
<dbReference type="AlphaFoldDB" id="A0A7R7ZW54"/>
<organism evidence="2 3">
    <name type="scientific">Aspergillus kawachii</name>
    <name type="common">White koji mold</name>
    <name type="synonym">Aspergillus awamori var. kawachi</name>
    <dbReference type="NCBI Taxonomy" id="1069201"/>
    <lineage>
        <taxon>Eukaryota</taxon>
        <taxon>Fungi</taxon>
        <taxon>Dikarya</taxon>
        <taxon>Ascomycota</taxon>
        <taxon>Pezizomycotina</taxon>
        <taxon>Eurotiomycetes</taxon>
        <taxon>Eurotiomycetidae</taxon>
        <taxon>Eurotiales</taxon>
        <taxon>Aspergillaceae</taxon>
        <taxon>Aspergillus</taxon>
        <taxon>Aspergillus subgen. Circumdati</taxon>
    </lineage>
</organism>
<evidence type="ECO:0000256" key="1">
    <source>
        <dbReference type="SAM" id="MobiDB-lite"/>
    </source>
</evidence>
<dbReference type="EMBL" id="AP024427">
    <property type="protein sequence ID" value="BCR96948.1"/>
    <property type="molecule type" value="Genomic_DNA"/>
</dbReference>
<keyword evidence="3" id="KW-1185">Reference proteome</keyword>
<dbReference type="RefSeq" id="XP_041540714.1">
    <property type="nucleotide sequence ID" value="XM_041686761.1"/>
</dbReference>
<sequence length="117" mass="13001">MCSHLTRPPQSLAVLQMILFLVTKHDTVDELSRGSIFTININIDKPTKSNQSSSKPSPQKLVDPAVKHNLVDQQSKSQRKEKKKNTSITVLPSSGPEPIQISSFYPSNPSSSMNERK</sequence>
<dbReference type="KEGG" id="aluc:AKAW2_30267S"/>
<feature type="region of interest" description="Disordered" evidence="1">
    <location>
        <begin position="42"/>
        <end position="117"/>
    </location>
</feature>
<gene>
    <name evidence="2" type="ORF">AKAW2_30267S</name>
</gene>
<protein>
    <submittedName>
        <fullName evidence="2">Uncharacterized protein</fullName>
    </submittedName>
</protein>
<reference evidence="2" key="1">
    <citation type="submission" date="2021-01" db="EMBL/GenBank/DDBJ databases">
        <authorList>
            <consortium name="Aspergillus luchuensis mut. kawachii IFO 4304 genome sequencing consortium"/>
            <person name="Kazuki M."/>
            <person name="Futagami T."/>
        </authorList>
    </citation>
    <scope>NUCLEOTIDE SEQUENCE</scope>
    <source>
        <strain evidence="2">IFO 4308</strain>
    </source>
</reference>
<proteinExistence type="predicted"/>
<evidence type="ECO:0000313" key="3">
    <source>
        <dbReference type="Proteomes" id="UP000661280"/>
    </source>
</evidence>
<evidence type="ECO:0000313" key="2">
    <source>
        <dbReference type="EMBL" id="BCR96948.1"/>
    </source>
</evidence>